<sequence>MTYLEITLKIQDKNRPSAAGVYTKFKQPFLSTIPGAKSKELLVRDEDVQVLHGFDSVENAKNYLNSDLFNKDVVVALKPFLEAAPDVRIYQVV</sequence>
<name>C6HZ07_9BACT</name>
<gene>
    <name evidence="1" type="ORF">UBAL3_94320049</name>
</gene>
<keyword evidence="2" id="KW-1185">Reference proteome</keyword>
<reference evidence="1 2" key="1">
    <citation type="journal article" date="2009" name="Appl. Environ. Microbiol.">
        <title>Community genomic and proteomic analyses of chemoautotrophic iron-oxidizing "Leptospirillum rubarum" (Group II) and "Leptospirillum ferrodiazotrophum" (Group III) bacteria in acid mine drainage biofilms.</title>
        <authorList>
            <person name="Goltsman D.S."/>
            <person name="Denef V.J."/>
            <person name="Singer S.W."/>
            <person name="VerBerkmoes N.C."/>
            <person name="Lefsrud M."/>
            <person name="Mueller R.S."/>
            <person name="Dick G.J."/>
            <person name="Sun C.L."/>
            <person name="Wheeler K.E."/>
            <person name="Zemla A."/>
            <person name="Baker B.J."/>
            <person name="Hauser L."/>
            <person name="Land M."/>
            <person name="Shah M.B."/>
            <person name="Thelen M.P."/>
            <person name="Hettich R.L."/>
            <person name="Banfield J.F."/>
        </authorList>
    </citation>
    <scope>NUCLEOTIDE SEQUENCE [LARGE SCALE GENOMIC DNA]</scope>
</reference>
<evidence type="ECO:0008006" key="3">
    <source>
        <dbReference type="Google" id="ProtNLM"/>
    </source>
</evidence>
<protein>
    <recommendedName>
        <fullName evidence="3">ABM domain-containing protein</fullName>
    </recommendedName>
</protein>
<dbReference type="AlphaFoldDB" id="C6HZ07"/>
<organism evidence="1 2">
    <name type="scientific">Leptospirillum ferrodiazotrophum</name>
    <dbReference type="NCBI Taxonomy" id="412449"/>
    <lineage>
        <taxon>Bacteria</taxon>
        <taxon>Pseudomonadati</taxon>
        <taxon>Nitrospirota</taxon>
        <taxon>Nitrospiria</taxon>
        <taxon>Nitrospirales</taxon>
        <taxon>Nitrospiraceae</taxon>
        <taxon>Leptospirillum</taxon>
    </lineage>
</organism>
<evidence type="ECO:0000313" key="2">
    <source>
        <dbReference type="Proteomes" id="UP000009374"/>
    </source>
</evidence>
<proteinExistence type="predicted"/>
<accession>C6HZ07</accession>
<dbReference type="Proteomes" id="UP000009374">
    <property type="component" value="Unassembled WGS sequence"/>
</dbReference>
<evidence type="ECO:0000313" key="1">
    <source>
        <dbReference type="EMBL" id="EES52193.1"/>
    </source>
</evidence>
<dbReference type="EMBL" id="GG693879">
    <property type="protein sequence ID" value="EES52193.1"/>
    <property type="molecule type" value="Genomic_DNA"/>
</dbReference>